<accession>A0ABT3PHV5</accession>
<dbReference type="RefSeq" id="WP_265764000.1">
    <property type="nucleotide sequence ID" value="NZ_JAGGJA010000001.1"/>
</dbReference>
<dbReference type="Gene3D" id="2.40.160.130">
    <property type="entry name" value="Capsule assembly protein Wzi"/>
    <property type="match status" value="1"/>
</dbReference>
<comment type="caution">
    <text evidence="1">The sequence shown here is derived from an EMBL/GenBank/DDBJ whole genome shotgun (WGS) entry which is preliminary data.</text>
</comment>
<dbReference type="Pfam" id="PF14052">
    <property type="entry name" value="Caps_assemb_Wzi"/>
    <property type="match status" value="1"/>
</dbReference>
<keyword evidence="2" id="KW-1185">Reference proteome</keyword>
<gene>
    <name evidence="1" type="ORF">J6I44_00665</name>
</gene>
<dbReference type="EMBL" id="JAGGJA010000001">
    <property type="protein sequence ID" value="MCW9705338.1"/>
    <property type="molecule type" value="Genomic_DNA"/>
</dbReference>
<dbReference type="InterPro" id="IPR026950">
    <property type="entry name" value="Caps_assemb_Wzi"/>
</dbReference>
<dbReference type="InterPro" id="IPR038636">
    <property type="entry name" value="Wzi_sf"/>
</dbReference>
<evidence type="ECO:0000313" key="1">
    <source>
        <dbReference type="EMBL" id="MCW9705338.1"/>
    </source>
</evidence>
<dbReference type="Proteomes" id="UP001207918">
    <property type="component" value="Unassembled WGS sequence"/>
</dbReference>
<reference evidence="1 2" key="1">
    <citation type="submission" date="2021-03" db="EMBL/GenBank/DDBJ databases">
        <title>Aliifodinibius sp. nov., a new bacterium isolated from saline soil.</title>
        <authorList>
            <person name="Galisteo C."/>
            <person name="De La Haba R."/>
            <person name="Sanchez-Porro C."/>
            <person name="Ventosa A."/>
        </authorList>
    </citation>
    <scope>NUCLEOTIDE SEQUENCE [LARGE SCALE GENOMIC DNA]</scope>
    <source>
        <strain evidence="1 2">1BSP15-2V2</strain>
    </source>
</reference>
<name>A0ABT3PHV5_9BACT</name>
<sequence>MLAKIIDAPLPKLTHKSIPVVIIAAISICFCSLSQSYGQRLNVNDPYLDYLDILTIEGSFSPPHGIFSFSNADHSLYQRIDTLKGHPWADLSLALPKPIIEMGKLRVTPHNPTFRMYWQSLEPGGQHDGPVWQGRGFTNDISGGLFIRYGILSAAFRPHLMFNQNRSFTLSPYQNIAEKSAYAYPLDRIDWPQRFGDGTFWTADWGNSYIRADYRGWAAGISNEQMRWGPARHNAILMDSNAPGFRHFFLGTSNPKDIYIGYLKAKILWGKLHESNYFDSNPTNDERYISGLTLSINPKPVPGLTLGVNRIFYKSIPPEGIPPGDLLKIFESFTKINLTKDTNLGGNDLSDQLVSLFGRWTFPKSGFEIYGEWARTDHSWNWRDFIVEPGHSRGYTIGLEKTFNLDNRQILSVNAELTQLETTRTGEFRPNPPFYVHSFANQGYTNRGQLLGAAIGPGGNSQYIGSSLFFDKGKIKIFAQRATLNNDFLYASDDMLNENLQSPDNPKYLLHNTELRFGASLLYFYKQFETDIGFVYRREMNDDYIYKNDLNHLGINLSLRYHLPKQN</sequence>
<protein>
    <recommendedName>
        <fullName evidence="3">Capsule assembly protein Wzi</fullName>
    </recommendedName>
</protein>
<proteinExistence type="predicted"/>
<organism evidence="1 2">
    <name type="scientific">Fodinibius salsisoli</name>
    <dbReference type="NCBI Taxonomy" id="2820877"/>
    <lineage>
        <taxon>Bacteria</taxon>
        <taxon>Pseudomonadati</taxon>
        <taxon>Balneolota</taxon>
        <taxon>Balneolia</taxon>
        <taxon>Balneolales</taxon>
        <taxon>Balneolaceae</taxon>
        <taxon>Fodinibius</taxon>
    </lineage>
</organism>
<evidence type="ECO:0000313" key="2">
    <source>
        <dbReference type="Proteomes" id="UP001207918"/>
    </source>
</evidence>
<evidence type="ECO:0008006" key="3">
    <source>
        <dbReference type="Google" id="ProtNLM"/>
    </source>
</evidence>